<feature type="compositionally biased region" description="Basic and acidic residues" evidence="5">
    <location>
        <begin position="202"/>
        <end position="213"/>
    </location>
</feature>
<evidence type="ECO:0000313" key="9">
    <source>
        <dbReference type="Proteomes" id="UP000198848"/>
    </source>
</evidence>
<dbReference type="InterPro" id="IPR020616">
    <property type="entry name" value="Thiolase_N"/>
</dbReference>
<evidence type="ECO:0000256" key="2">
    <source>
        <dbReference type="ARBA" id="ARBA00022679"/>
    </source>
</evidence>
<proteinExistence type="inferred from homology"/>
<dbReference type="CDD" id="cd00751">
    <property type="entry name" value="thiolase"/>
    <property type="match status" value="1"/>
</dbReference>
<dbReference type="Pfam" id="PF02803">
    <property type="entry name" value="Thiolase_C"/>
    <property type="match status" value="1"/>
</dbReference>
<dbReference type="EMBL" id="FNLC01000002">
    <property type="protein sequence ID" value="SDQ97424.1"/>
    <property type="molecule type" value="Genomic_DNA"/>
</dbReference>
<sequence>MRDAVIVDAVRTPFGDRGGSFRDIHPQDLAAKPLEALEQRNGFDPAIVEDVIYGCVTPIDEQGLNIGRIAPMVAGWGDSVPGVQLNRMCGSGQQAINFAATNVMAGQHDVLVAGGVEHMTRVPMGSDGADGLDGNDTVTDTYFEHFDELTSQGEGAERIADEYDLSRRDVDELAVDSQQRWAEAWEEGRYDDQIVPVETELDGEKGEAPRASDSRTGSETTRETITVEKDGHPRPGTDLETLSDLPLVFREEGDGVHHPGNSSGIVDGSAAALIASEEAAAEHGWEPMARIVDTAVVGVDPVTMLTGPIPATEKVLEKSDLTVSDIDLFEVNEAFASVVAAWLEETGAPWERTNVNGGAIAHGHPLGATGTMLVGKLAHELERTGGEIGLSTMCIGFGQGIATIIERV</sequence>
<organism evidence="8 9">
    <name type="scientific">Natronobacterium texcoconense</name>
    <dbReference type="NCBI Taxonomy" id="1095778"/>
    <lineage>
        <taxon>Archaea</taxon>
        <taxon>Methanobacteriati</taxon>
        <taxon>Methanobacteriota</taxon>
        <taxon>Stenosarchaea group</taxon>
        <taxon>Halobacteria</taxon>
        <taxon>Halobacteriales</taxon>
        <taxon>Natrialbaceae</taxon>
        <taxon>Natronobacterium</taxon>
    </lineage>
</organism>
<evidence type="ECO:0000313" key="8">
    <source>
        <dbReference type="EMBL" id="SDQ97424.1"/>
    </source>
</evidence>
<reference evidence="9" key="1">
    <citation type="submission" date="2016-10" db="EMBL/GenBank/DDBJ databases">
        <authorList>
            <person name="Varghese N."/>
            <person name="Submissions S."/>
        </authorList>
    </citation>
    <scope>NUCLEOTIDE SEQUENCE [LARGE SCALE GENOMIC DNA]</scope>
    <source>
        <strain evidence="9">DSM 24767</strain>
    </source>
</reference>
<dbReference type="PANTHER" id="PTHR43365">
    <property type="entry name" value="BLR7806 PROTEIN"/>
    <property type="match status" value="1"/>
</dbReference>
<dbReference type="Pfam" id="PF00108">
    <property type="entry name" value="Thiolase_N"/>
    <property type="match status" value="1"/>
</dbReference>
<keyword evidence="9" id="KW-1185">Reference proteome</keyword>
<comment type="similarity">
    <text evidence="1">Belongs to the thiolase-like superfamily. Thiolase family.</text>
</comment>
<dbReference type="Proteomes" id="UP000198848">
    <property type="component" value="Unassembled WGS sequence"/>
</dbReference>
<evidence type="ECO:0000259" key="7">
    <source>
        <dbReference type="Pfam" id="PF02803"/>
    </source>
</evidence>
<dbReference type="Gene3D" id="3.40.47.10">
    <property type="match status" value="2"/>
</dbReference>
<dbReference type="PIRSF" id="PIRSF000429">
    <property type="entry name" value="Ac-CoA_Ac_transf"/>
    <property type="match status" value="1"/>
</dbReference>
<dbReference type="PROSITE" id="PS00737">
    <property type="entry name" value="THIOLASE_2"/>
    <property type="match status" value="1"/>
</dbReference>
<evidence type="ECO:0000256" key="3">
    <source>
        <dbReference type="ARBA" id="ARBA00023229"/>
    </source>
</evidence>
<protein>
    <submittedName>
        <fullName evidence="8">Acetyl-CoA C-acetyltransferase</fullName>
    </submittedName>
</protein>
<dbReference type="NCBIfam" id="TIGR01930">
    <property type="entry name" value="AcCoA-C-Actrans"/>
    <property type="match status" value="1"/>
</dbReference>
<keyword evidence="3" id="KW-0414">Isoprene biosynthesis</keyword>
<dbReference type="InterPro" id="IPR016039">
    <property type="entry name" value="Thiolase-like"/>
</dbReference>
<dbReference type="STRING" id="1095778.SAMN04489842_1872"/>
<evidence type="ECO:0000256" key="5">
    <source>
        <dbReference type="SAM" id="MobiDB-lite"/>
    </source>
</evidence>
<evidence type="ECO:0000256" key="4">
    <source>
        <dbReference type="ARBA" id="ARBA00023315"/>
    </source>
</evidence>
<evidence type="ECO:0000259" key="6">
    <source>
        <dbReference type="Pfam" id="PF00108"/>
    </source>
</evidence>
<dbReference type="PANTHER" id="PTHR43365:SF1">
    <property type="entry name" value="ACETYL-COA C-ACYLTRANSFERASE"/>
    <property type="match status" value="1"/>
</dbReference>
<dbReference type="SUPFAM" id="SSF53901">
    <property type="entry name" value="Thiolase-like"/>
    <property type="match status" value="2"/>
</dbReference>
<dbReference type="InterPro" id="IPR020617">
    <property type="entry name" value="Thiolase_C"/>
</dbReference>
<dbReference type="GO" id="GO:0008299">
    <property type="term" value="P:isoprenoid biosynthetic process"/>
    <property type="evidence" value="ECO:0007669"/>
    <property type="project" value="UniProtKB-KW"/>
</dbReference>
<gene>
    <name evidence="8" type="ORF">SAMN04489842_1872</name>
</gene>
<evidence type="ECO:0000256" key="1">
    <source>
        <dbReference type="ARBA" id="ARBA00010982"/>
    </source>
</evidence>
<name>A0A1H1F9I0_NATTX</name>
<feature type="domain" description="Thiolase N-terminal" evidence="6">
    <location>
        <begin position="5"/>
        <end position="278"/>
    </location>
</feature>
<feature type="domain" description="Thiolase C-terminal" evidence="7">
    <location>
        <begin position="286"/>
        <end position="407"/>
    </location>
</feature>
<keyword evidence="2 8" id="KW-0808">Transferase</keyword>
<dbReference type="OrthoDB" id="25212at2157"/>
<dbReference type="InterPro" id="IPR020610">
    <property type="entry name" value="Thiolase_AS"/>
</dbReference>
<dbReference type="AlphaFoldDB" id="A0A1H1F9I0"/>
<dbReference type="GO" id="GO:0016747">
    <property type="term" value="F:acyltransferase activity, transferring groups other than amino-acyl groups"/>
    <property type="evidence" value="ECO:0007669"/>
    <property type="project" value="InterPro"/>
</dbReference>
<accession>A0A1H1F9I0</accession>
<keyword evidence="4" id="KW-0012">Acyltransferase</keyword>
<dbReference type="InterPro" id="IPR002155">
    <property type="entry name" value="Thiolase"/>
</dbReference>
<dbReference type="InterPro" id="IPR020613">
    <property type="entry name" value="Thiolase_CS"/>
</dbReference>
<dbReference type="RefSeq" id="WP_090380714.1">
    <property type="nucleotide sequence ID" value="NZ_FNLC01000002.1"/>
</dbReference>
<dbReference type="PROSITE" id="PS00099">
    <property type="entry name" value="THIOLASE_3"/>
    <property type="match status" value="1"/>
</dbReference>
<feature type="compositionally biased region" description="Basic and acidic residues" evidence="5">
    <location>
        <begin position="220"/>
        <end position="237"/>
    </location>
</feature>
<feature type="region of interest" description="Disordered" evidence="5">
    <location>
        <begin position="197"/>
        <end position="239"/>
    </location>
</feature>